<gene>
    <name evidence="1" type="primary">RSM22_7</name>
    <name evidence="1" type="ORF">VKT23_020294</name>
</gene>
<dbReference type="Proteomes" id="UP001498398">
    <property type="component" value="Unassembled WGS sequence"/>
</dbReference>
<organism evidence="1 2">
    <name type="scientific">Marasmiellus scandens</name>
    <dbReference type="NCBI Taxonomy" id="2682957"/>
    <lineage>
        <taxon>Eukaryota</taxon>
        <taxon>Fungi</taxon>
        <taxon>Dikarya</taxon>
        <taxon>Basidiomycota</taxon>
        <taxon>Agaricomycotina</taxon>
        <taxon>Agaricomycetes</taxon>
        <taxon>Agaricomycetidae</taxon>
        <taxon>Agaricales</taxon>
        <taxon>Marasmiineae</taxon>
        <taxon>Omphalotaceae</taxon>
        <taxon>Marasmiellus</taxon>
    </lineage>
</organism>
<keyword evidence="1" id="KW-0689">Ribosomal protein</keyword>
<dbReference type="PANTHER" id="PTHR10622">
    <property type="entry name" value="HET DOMAIN-CONTAINING PROTEIN"/>
    <property type="match status" value="1"/>
</dbReference>
<reference evidence="1 2" key="1">
    <citation type="submission" date="2024-01" db="EMBL/GenBank/DDBJ databases">
        <title>A draft genome for the cacao thread blight pathogen Marasmiellus scandens.</title>
        <authorList>
            <person name="Baruah I.K."/>
            <person name="Leung J."/>
            <person name="Bukari Y."/>
            <person name="Amoako-Attah I."/>
            <person name="Meinhardt L.W."/>
            <person name="Bailey B.A."/>
            <person name="Cohen S.P."/>
        </authorList>
    </citation>
    <scope>NUCLEOTIDE SEQUENCE [LARGE SCALE GENOMIC DNA]</scope>
    <source>
        <strain evidence="1 2">GH-19</strain>
    </source>
</reference>
<dbReference type="GO" id="GO:0005840">
    <property type="term" value="C:ribosome"/>
    <property type="evidence" value="ECO:0007669"/>
    <property type="project" value="UniProtKB-KW"/>
</dbReference>
<dbReference type="EMBL" id="JBANRG010000129">
    <property type="protein sequence ID" value="KAK7434244.1"/>
    <property type="molecule type" value="Genomic_DNA"/>
</dbReference>
<keyword evidence="2" id="KW-1185">Reference proteome</keyword>
<accession>A0ABR1ILZ2</accession>
<dbReference type="PANTHER" id="PTHR10622:SF10">
    <property type="entry name" value="HET DOMAIN-CONTAINING PROTEIN"/>
    <property type="match status" value="1"/>
</dbReference>
<protein>
    <submittedName>
        <fullName evidence="1">37S ribosomal protein S22</fullName>
    </submittedName>
</protein>
<keyword evidence="1" id="KW-0687">Ribonucleoprotein</keyword>
<sequence>MDVVLDRPEWGIALFKGSEWFQRGWTLQELLAPRNVEFYNKNWAYLGDKHALKTDITLVTDIGPDVLEGKTAIQDIDVRTKMQWALARETTIPVDKAYCLMGILGVSIDPDYGEDIHTAFKRLHAAFTNAYSANDDGDVRLPSNNPMKGQLSRIILLSTWDTREG</sequence>
<comment type="caution">
    <text evidence="1">The sequence shown here is derived from an EMBL/GenBank/DDBJ whole genome shotgun (WGS) entry which is preliminary data.</text>
</comment>
<evidence type="ECO:0000313" key="1">
    <source>
        <dbReference type="EMBL" id="KAK7434244.1"/>
    </source>
</evidence>
<name>A0ABR1ILZ2_9AGAR</name>
<proteinExistence type="predicted"/>
<evidence type="ECO:0000313" key="2">
    <source>
        <dbReference type="Proteomes" id="UP001498398"/>
    </source>
</evidence>